<reference evidence="2" key="1">
    <citation type="journal article" date="2019" name="Curr. Biol.">
        <title>Genome Sequence of Striga asiatica Provides Insight into the Evolution of Plant Parasitism.</title>
        <authorList>
            <person name="Yoshida S."/>
            <person name="Kim S."/>
            <person name="Wafula E.K."/>
            <person name="Tanskanen J."/>
            <person name="Kim Y.M."/>
            <person name="Honaas L."/>
            <person name="Yang Z."/>
            <person name="Spallek T."/>
            <person name="Conn C.E."/>
            <person name="Ichihashi Y."/>
            <person name="Cheong K."/>
            <person name="Cui S."/>
            <person name="Der J.P."/>
            <person name="Gundlach H."/>
            <person name="Jiao Y."/>
            <person name="Hori C."/>
            <person name="Ishida J.K."/>
            <person name="Kasahara H."/>
            <person name="Kiba T."/>
            <person name="Kim M.S."/>
            <person name="Koo N."/>
            <person name="Laohavisit A."/>
            <person name="Lee Y.H."/>
            <person name="Lumba S."/>
            <person name="McCourt P."/>
            <person name="Mortimer J.C."/>
            <person name="Mutuku J.M."/>
            <person name="Nomura T."/>
            <person name="Sasaki-Sekimoto Y."/>
            <person name="Seto Y."/>
            <person name="Wang Y."/>
            <person name="Wakatake T."/>
            <person name="Sakakibara H."/>
            <person name="Demura T."/>
            <person name="Yamaguchi S."/>
            <person name="Yoneyama K."/>
            <person name="Manabe R.I."/>
            <person name="Nelson D.C."/>
            <person name="Schulman A.H."/>
            <person name="Timko M.P."/>
            <person name="dePamphilis C.W."/>
            <person name="Choi D."/>
            <person name="Shirasu K."/>
        </authorList>
    </citation>
    <scope>NUCLEOTIDE SEQUENCE [LARGE SCALE GENOMIC DNA]</scope>
    <source>
        <strain evidence="2">cv. UVA1</strain>
    </source>
</reference>
<dbReference type="AlphaFoldDB" id="A0A5A7QVX2"/>
<evidence type="ECO:0000313" key="1">
    <source>
        <dbReference type="EMBL" id="GER49414.1"/>
    </source>
</evidence>
<name>A0A5A7QVX2_STRAF</name>
<sequence length="102" mass="11466">MATIFTPFMLSWKTSKDAIGVTASERVLMTFEKSEETTKIKPTTPTEQTCHDTAVQTTTLDLPMPKGSRRRAVFSLVQLHVSSNEKRNIHLFLANDLITGRN</sequence>
<evidence type="ECO:0000313" key="2">
    <source>
        <dbReference type="Proteomes" id="UP000325081"/>
    </source>
</evidence>
<dbReference type="Proteomes" id="UP000325081">
    <property type="component" value="Unassembled WGS sequence"/>
</dbReference>
<proteinExistence type="predicted"/>
<keyword evidence="2" id="KW-1185">Reference proteome</keyword>
<accession>A0A5A7QVX2</accession>
<protein>
    <submittedName>
        <fullName evidence="1">BTB-POZ and MATH domain 2</fullName>
    </submittedName>
</protein>
<comment type="caution">
    <text evidence="1">The sequence shown here is derived from an EMBL/GenBank/DDBJ whole genome shotgun (WGS) entry which is preliminary data.</text>
</comment>
<organism evidence="1 2">
    <name type="scientific">Striga asiatica</name>
    <name type="common">Asiatic witchweed</name>
    <name type="synonym">Buchnera asiatica</name>
    <dbReference type="NCBI Taxonomy" id="4170"/>
    <lineage>
        <taxon>Eukaryota</taxon>
        <taxon>Viridiplantae</taxon>
        <taxon>Streptophyta</taxon>
        <taxon>Embryophyta</taxon>
        <taxon>Tracheophyta</taxon>
        <taxon>Spermatophyta</taxon>
        <taxon>Magnoliopsida</taxon>
        <taxon>eudicotyledons</taxon>
        <taxon>Gunneridae</taxon>
        <taxon>Pentapetalae</taxon>
        <taxon>asterids</taxon>
        <taxon>lamiids</taxon>
        <taxon>Lamiales</taxon>
        <taxon>Orobanchaceae</taxon>
        <taxon>Buchnereae</taxon>
        <taxon>Striga</taxon>
    </lineage>
</organism>
<dbReference type="EMBL" id="BKCP01008515">
    <property type="protein sequence ID" value="GER49414.1"/>
    <property type="molecule type" value="Genomic_DNA"/>
</dbReference>
<gene>
    <name evidence="1" type="ORF">STAS_26653</name>
</gene>